<proteinExistence type="predicted"/>
<gene>
    <name evidence="2" type="ORF">CAEBREN_06225</name>
</gene>
<dbReference type="InParanoid" id="G0MBD7"/>
<organism evidence="3">
    <name type="scientific">Caenorhabditis brenneri</name>
    <name type="common">Nematode worm</name>
    <dbReference type="NCBI Taxonomy" id="135651"/>
    <lineage>
        <taxon>Eukaryota</taxon>
        <taxon>Metazoa</taxon>
        <taxon>Ecdysozoa</taxon>
        <taxon>Nematoda</taxon>
        <taxon>Chromadorea</taxon>
        <taxon>Rhabditida</taxon>
        <taxon>Rhabditina</taxon>
        <taxon>Rhabditomorpha</taxon>
        <taxon>Rhabditoidea</taxon>
        <taxon>Rhabditidae</taxon>
        <taxon>Peloderinae</taxon>
        <taxon>Caenorhabditis</taxon>
    </lineage>
</organism>
<evidence type="ECO:0000313" key="3">
    <source>
        <dbReference type="Proteomes" id="UP000008068"/>
    </source>
</evidence>
<dbReference type="AlphaFoldDB" id="G0MBD7"/>
<dbReference type="Proteomes" id="UP000008068">
    <property type="component" value="Unassembled WGS sequence"/>
</dbReference>
<evidence type="ECO:0000313" key="2">
    <source>
        <dbReference type="EMBL" id="EGT40548.1"/>
    </source>
</evidence>
<name>G0MBD7_CAEBE</name>
<sequence>MTRESEDRTPSPVTNSRLTAIHLPRTPRAEKAILNRSGSAIQKNSTSASSMDQTKYFGDVGMNPCDVAGNARRLMDLDRRTKEDKAVAEKPRNLIFKSRRTSNAKEEKDQKKGEQERSYARIGDRTCGANRTDNNTAMFRKSPQI</sequence>
<feature type="compositionally biased region" description="Polar residues" evidence="1">
    <location>
        <begin position="129"/>
        <end position="145"/>
    </location>
</feature>
<protein>
    <submittedName>
        <fullName evidence="2">Uncharacterized protein</fullName>
    </submittedName>
</protein>
<evidence type="ECO:0000256" key="1">
    <source>
        <dbReference type="SAM" id="MobiDB-lite"/>
    </source>
</evidence>
<keyword evidence="3" id="KW-1185">Reference proteome</keyword>
<reference evidence="3" key="1">
    <citation type="submission" date="2011-07" db="EMBL/GenBank/DDBJ databases">
        <authorList>
            <consortium name="Caenorhabditis brenneri Sequencing and Analysis Consortium"/>
            <person name="Wilson R.K."/>
        </authorList>
    </citation>
    <scope>NUCLEOTIDE SEQUENCE [LARGE SCALE GENOMIC DNA]</scope>
    <source>
        <strain evidence="3">PB2801</strain>
    </source>
</reference>
<accession>G0MBD7</accession>
<dbReference type="EMBL" id="GL379788">
    <property type="protein sequence ID" value="EGT40548.1"/>
    <property type="molecule type" value="Genomic_DNA"/>
</dbReference>
<feature type="region of interest" description="Disordered" evidence="1">
    <location>
        <begin position="94"/>
        <end position="145"/>
    </location>
</feature>
<dbReference type="HOGENOM" id="CLU_1788526_0_0_1"/>
<feature type="compositionally biased region" description="Basic and acidic residues" evidence="1">
    <location>
        <begin position="103"/>
        <end position="124"/>
    </location>
</feature>